<name>A0A1S4B4A1_TOBAC</name>
<dbReference type="OrthoDB" id="4221926at2759"/>
<dbReference type="AlphaFoldDB" id="A0A1S4B4A1"/>
<dbReference type="InterPro" id="IPR014895">
    <property type="entry name" value="Alginate_lyase_2"/>
</dbReference>
<evidence type="ECO:0000313" key="3">
    <source>
        <dbReference type="Proteomes" id="UP000790787"/>
    </source>
</evidence>
<dbReference type="Proteomes" id="UP000790787">
    <property type="component" value="Chromosome 13"/>
</dbReference>
<dbReference type="Pfam" id="PF08787">
    <property type="entry name" value="Alginate_lyase2"/>
    <property type="match status" value="1"/>
</dbReference>
<feature type="chain" id="PRO_5010273848" evidence="1">
    <location>
        <begin position="31"/>
        <end position="225"/>
    </location>
</feature>
<dbReference type="PANTHER" id="PTHR33681:SF4">
    <property type="entry name" value="OS12G0171100 PROTEIN"/>
    <property type="match status" value="1"/>
</dbReference>
<dbReference type="KEGG" id="nta:107804383"/>
<reference evidence="3" key="1">
    <citation type="journal article" date="2014" name="Nat. Commun.">
        <title>The tobacco genome sequence and its comparison with those of tomato and potato.</title>
        <authorList>
            <person name="Sierro N."/>
            <person name="Battey J.N."/>
            <person name="Ouadi S."/>
            <person name="Bakaher N."/>
            <person name="Bovet L."/>
            <person name="Willig A."/>
            <person name="Goepfert S."/>
            <person name="Peitsch M.C."/>
            <person name="Ivanov N.V."/>
        </authorList>
    </citation>
    <scope>NUCLEOTIDE SEQUENCE [LARGE SCALE GENOMIC DNA]</scope>
</reference>
<reference evidence="4" key="2">
    <citation type="submission" date="2025-08" db="UniProtKB">
        <authorList>
            <consortium name="RefSeq"/>
        </authorList>
    </citation>
    <scope>IDENTIFICATION</scope>
    <source>
        <tissue evidence="4">Leaf</tissue>
    </source>
</reference>
<evidence type="ECO:0000259" key="2">
    <source>
        <dbReference type="Pfam" id="PF08787"/>
    </source>
</evidence>
<evidence type="ECO:0000256" key="1">
    <source>
        <dbReference type="SAM" id="SignalP"/>
    </source>
</evidence>
<dbReference type="Gene3D" id="2.60.120.200">
    <property type="match status" value="1"/>
</dbReference>
<feature type="signal peptide" evidence="1">
    <location>
        <begin position="1"/>
        <end position="30"/>
    </location>
</feature>
<dbReference type="RefSeq" id="XP_016483757.1">
    <property type="nucleotide sequence ID" value="XM_016628271.2"/>
</dbReference>
<dbReference type="InterPro" id="IPR013320">
    <property type="entry name" value="ConA-like_dom_sf"/>
</dbReference>
<dbReference type="GeneID" id="107804383"/>
<accession>A0A1S4B4A1</accession>
<dbReference type="STRING" id="4097.A0A1S4B4A1"/>
<dbReference type="RefSeq" id="XP_016483757.1">
    <property type="nucleotide sequence ID" value="XM_016628271.1"/>
</dbReference>
<keyword evidence="1" id="KW-0732">Signal</keyword>
<proteinExistence type="predicted"/>
<dbReference type="PaxDb" id="4097-A0A1S4B4A1"/>
<dbReference type="SUPFAM" id="SSF49899">
    <property type="entry name" value="Concanavalin A-like lectins/glucanases"/>
    <property type="match status" value="1"/>
</dbReference>
<dbReference type="OMA" id="DHHYFKF"/>
<organism evidence="3 4">
    <name type="scientific">Nicotiana tabacum</name>
    <name type="common">Common tobacco</name>
    <dbReference type="NCBI Taxonomy" id="4097"/>
    <lineage>
        <taxon>Eukaryota</taxon>
        <taxon>Viridiplantae</taxon>
        <taxon>Streptophyta</taxon>
        <taxon>Embryophyta</taxon>
        <taxon>Tracheophyta</taxon>
        <taxon>Spermatophyta</taxon>
        <taxon>Magnoliopsida</taxon>
        <taxon>eudicotyledons</taxon>
        <taxon>Gunneridae</taxon>
        <taxon>Pentapetalae</taxon>
        <taxon>asterids</taxon>
        <taxon>lamiids</taxon>
        <taxon>Solanales</taxon>
        <taxon>Solanaceae</taxon>
        <taxon>Nicotianoideae</taxon>
        <taxon>Nicotianeae</taxon>
        <taxon>Nicotiana</taxon>
    </lineage>
</organism>
<evidence type="ECO:0000313" key="4">
    <source>
        <dbReference type="RefSeq" id="XP_016483757.1"/>
    </source>
</evidence>
<feature type="domain" description="Alginate lyase 2" evidence="2">
    <location>
        <begin position="44"/>
        <end position="222"/>
    </location>
</feature>
<sequence length="225" mass="25793">MALISSPHLPLILFTLLQLIVIQNHLCCKADPTDGFTSVTLSESNFQIQKPYDVAVNQRYSFINGVHKMWVFKTDKPHTPTSQTKPRTEIRITGRDYSSGVWQFEAYGYIPSGTTGVSIMQIFGASTSATTLIFPILTLMLRDYNGDLTYYRTTIEPNIYNRWFRLNVIHDVGASKLKVYINGNLKYEASGRGGDHHYFKFGVYGQDNESDRMESRWRGIKLFRK</sequence>
<keyword evidence="3" id="KW-1185">Reference proteome</keyword>
<protein>
    <submittedName>
        <fullName evidence="4">Citrate-binding protein-like</fullName>
    </submittedName>
</protein>
<dbReference type="PANTHER" id="PTHR33681">
    <property type="entry name" value="BINDING PROTEIN, PUTATIVE, EXPRESSED-RELATED"/>
    <property type="match status" value="1"/>
</dbReference>
<gene>
    <name evidence="4" type="primary">LOC107804383</name>
</gene>